<dbReference type="Gene3D" id="3.90.180.10">
    <property type="entry name" value="Medium-chain alcohol dehydrogenases, catalytic domain"/>
    <property type="match status" value="1"/>
</dbReference>
<protein>
    <submittedName>
        <fullName evidence="10">Alcohol dehydrogenase catalytic domain-containing protein</fullName>
    </submittedName>
</protein>
<dbReference type="AlphaFoldDB" id="A0A9D2LE68"/>
<evidence type="ECO:0000256" key="2">
    <source>
        <dbReference type="ARBA" id="ARBA00008072"/>
    </source>
</evidence>
<dbReference type="Proteomes" id="UP000823823">
    <property type="component" value="Unassembled WGS sequence"/>
</dbReference>
<dbReference type="PANTHER" id="PTHR43161">
    <property type="entry name" value="SORBITOL DEHYDROGENASE"/>
    <property type="match status" value="1"/>
</dbReference>
<evidence type="ECO:0000259" key="9">
    <source>
        <dbReference type="Pfam" id="PF08240"/>
    </source>
</evidence>
<dbReference type="InterPro" id="IPR011032">
    <property type="entry name" value="GroES-like_sf"/>
</dbReference>
<keyword evidence="3 6" id="KW-0479">Metal-binding</keyword>
<dbReference type="GO" id="GO:0008270">
    <property type="term" value="F:zinc ion binding"/>
    <property type="evidence" value="ECO:0007669"/>
    <property type="project" value="InterPro"/>
</dbReference>
<evidence type="ECO:0000256" key="4">
    <source>
        <dbReference type="ARBA" id="ARBA00022833"/>
    </source>
</evidence>
<sequence>MRALILSDYHRLDVVERPRPQPGPGEVLLRLAATGICGSDFHGFTGENGRRRPGQIMGHESSGTIAALGPGVDARALPLGAPATFNPVVVPAEQAQAYRDREQHAPGKLVIGVAADVQAAFADYLVVPARNVLLLSPELPLHLGALIEPLAVAVHAVRLAAPGPESKVLVVGGGPIGQSVVLALKMAGISQIALSEPAADRRELVAALGVSVLDPAEGPVPEQTAEALGSPADLAIDAVGVSPTIADALSATRVGGAVVLVGMGTPTLEIPAFAVSTEERTLSGSFTYTARDFADATTWAGENADALAPLVSSTVRPEEAQEAFRSLAAGEGPPGKILVTFDDEPHNDTGLPAATEHSAETTRKEMAR</sequence>
<dbReference type="Pfam" id="PF00107">
    <property type="entry name" value="ADH_zinc_N"/>
    <property type="match status" value="1"/>
</dbReference>
<evidence type="ECO:0000313" key="11">
    <source>
        <dbReference type="Proteomes" id="UP000823823"/>
    </source>
</evidence>
<reference evidence="10" key="1">
    <citation type="journal article" date="2021" name="PeerJ">
        <title>Extensive microbial diversity within the chicken gut microbiome revealed by metagenomics and culture.</title>
        <authorList>
            <person name="Gilroy R."/>
            <person name="Ravi A."/>
            <person name="Getino M."/>
            <person name="Pursley I."/>
            <person name="Horton D.L."/>
            <person name="Alikhan N.F."/>
            <person name="Baker D."/>
            <person name="Gharbi K."/>
            <person name="Hall N."/>
            <person name="Watson M."/>
            <person name="Adriaenssens E.M."/>
            <person name="Foster-Nyarko E."/>
            <person name="Jarju S."/>
            <person name="Secka A."/>
            <person name="Antonio M."/>
            <person name="Oren A."/>
            <person name="Chaudhuri R.R."/>
            <person name="La Ragione R."/>
            <person name="Hildebrand F."/>
            <person name="Pallen M.J."/>
        </authorList>
    </citation>
    <scope>NUCLEOTIDE SEQUENCE</scope>
    <source>
        <strain evidence="10">ChiHjej13B12-24818</strain>
    </source>
</reference>
<comment type="similarity">
    <text evidence="2 6">Belongs to the zinc-containing alcohol dehydrogenase family.</text>
</comment>
<accession>A0A9D2LE68</accession>
<feature type="region of interest" description="Disordered" evidence="7">
    <location>
        <begin position="342"/>
        <end position="368"/>
    </location>
</feature>
<comment type="caution">
    <text evidence="10">The sequence shown here is derived from an EMBL/GenBank/DDBJ whole genome shotgun (WGS) entry which is preliminary data.</text>
</comment>
<dbReference type="InterPro" id="IPR013154">
    <property type="entry name" value="ADH-like_N"/>
</dbReference>
<dbReference type="EMBL" id="DWZH01000083">
    <property type="protein sequence ID" value="HJB10948.1"/>
    <property type="molecule type" value="Genomic_DNA"/>
</dbReference>
<organism evidence="10 11">
    <name type="scientific">Candidatus Brachybacterium merdavium</name>
    <dbReference type="NCBI Taxonomy" id="2838513"/>
    <lineage>
        <taxon>Bacteria</taxon>
        <taxon>Bacillati</taxon>
        <taxon>Actinomycetota</taxon>
        <taxon>Actinomycetes</taxon>
        <taxon>Micrococcales</taxon>
        <taxon>Dermabacteraceae</taxon>
        <taxon>Brachybacterium</taxon>
    </lineage>
</organism>
<evidence type="ECO:0000256" key="3">
    <source>
        <dbReference type="ARBA" id="ARBA00022723"/>
    </source>
</evidence>
<evidence type="ECO:0000259" key="8">
    <source>
        <dbReference type="Pfam" id="PF00107"/>
    </source>
</evidence>
<dbReference type="Gene3D" id="3.40.50.720">
    <property type="entry name" value="NAD(P)-binding Rossmann-like Domain"/>
    <property type="match status" value="1"/>
</dbReference>
<dbReference type="SUPFAM" id="SSF50129">
    <property type="entry name" value="GroES-like"/>
    <property type="match status" value="1"/>
</dbReference>
<keyword evidence="5" id="KW-0560">Oxidoreductase</keyword>
<dbReference type="SUPFAM" id="SSF51735">
    <property type="entry name" value="NAD(P)-binding Rossmann-fold domains"/>
    <property type="match status" value="1"/>
</dbReference>
<proteinExistence type="inferred from homology"/>
<reference evidence="10" key="2">
    <citation type="submission" date="2021-04" db="EMBL/GenBank/DDBJ databases">
        <authorList>
            <person name="Gilroy R."/>
        </authorList>
    </citation>
    <scope>NUCLEOTIDE SEQUENCE</scope>
    <source>
        <strain evidence="10">ChiHjej13B12-24818</strain>
    </source>
</reference>
<dbReference type="Pfam" id="PF08240">
    <property type="entry name" value="ADH_N"/>
    <property type="match status" value="1"/>
</dbReference>
<name>A0A9D2LE68_9MICO</name>
<dbReference type="InterPro" id="IPR036291">
    <property type="entry name" value="NAD(P)-bd_dom_sf"/>
</dbReference>
<dbReference type="GO" id="GO:0016491">
    <property type="term" value="F:oxidoreductase activity"/>
    <property type="evidence" value="ECO:0007669"/>
    <property type="project" value="UniProtKB-KW"/>
</dbReference>
<evidence type="ECO:0000256" key="6">
    <source>
        <dbReference type="RuleBase" id="RU361277"/>
    </source>
</evidence>
<evidence type="ECO:0000256" key="1">
    <source>
        <dbReference type="ARBA" id="ARBA00001947"/>
    </source>
</evidence>
<keyword evidence="4 6" id="KW-0862">Zinc</keyword>
<dbReference type="InterPro" id="IPR002328">
    <property type="entry name" value="ADH_Zn_CS"/>
</dbReference>
<feature type="domain" description="Alcohol dehydrogenase-like C-terminal" evidence="8">
    <location>
        <begin position="175"/>
        <end position="299"/>
    </location>
</feature>
<evidence type="ECO:0000256" key="5">
    <source>
        <dbReference type="ARBA" id="ARBA00023002"/>
    </source>
</evidence>
<evidence type="ECO:0000313" key="10">
    <source>
        <dbReference type="EMBL" id="HJB10948.1"/>
    </source>
</evidence>
<comment type="cofactor">
    <cofactor evidence="1 6">
        <name>Zn(2+)</name>
        <dbReference type="ChEBI" id="CHEBI:29105"/>
    </cofactor>
</comment>
<dbReference type="PANTHER" id="PTHR43161:SF26">
    <property type="entry name" value="GALACTITOL 1-PHOSPHATE 5-DEHYDROGENASE"/>
    <property type="match status" value="1"/>
</dbReference>
<feature type="compositionally biased region" description="Basic and acidic residues" evidence="7">
    <location>
        <begin position="357"/>
        <end position="368"/>
    </location>
</feature>
<gene>
    <name evidence="10" type="ORF">H9786_10545</name>
</gene>
<dbReference type="InterPro" id="IPR013149">
    <property type="entry name" value="ADH-like_C"/>
</dbReference>
<dbReference type="PROSITE" id="PS00059">
    <property type="entry name" value="ADH_ZINC"/>
    <property type="match status" value="1"/>
</dbReference>
<evidence type="ECO:0000256" key="7">
    <source>
        <dbReference type="SAM" id="MobiDB-lite"/>
    </source>
</evidence>
<feature type="domain" description="Alcohol dehydrogenase-like N-terminal" evidence="9">
    <location>
        <begin position="23"/>
        <end position="135"/>
    </location>
</feature>